<dbReference type="InterPro" id="IPR050574">
    <property type="entry name" value="HPF/YfiA_ribosome-assoc"/>
</dbReference>
<dbReference type="InterPro" id="IPR003489">
    <property type="entry name" value="RHF/RaiA"/>
</dbReference>
<evidence type="ECO:0000313" key="5">
    <source>
        <dbReference type="Proteomes" id="UP000732377"/>
    </source>
</evidence>
<dbReference type="InterPro" id="IPR034694">
    <property type="entry name" value="HPF_long/plastid"/>
</dbReference>
<dbReference type="CDD" id="cd00552">
    <property type="entry name" value="RaiA"/>
    <property type="match status" value="1"/>
</dbReference>
<dbReference type="GO" id="GO:0045900">
    <property type="term" value="P:negative regulation of translational elongation"/>
    <property type="evidence" value="ECO:0007669"/>
    <property type="project" value="TreeGrafter"/>
</dbReference>
<feature type="domain" description="Sigma 54 modulation/S30EA ribosomal protein C-terminal" evidence="3">
    <location>
        <begin position="119"/>
        <end position="173"/>
    </location>
</feature>
<dbReference type="GO" id="GO:0022627">
    <property type="term" value="C:cytosolic small ribosomal subunit"/>
    <property type="evidence" value="ECO:0007669"/>
    <property type="project" value="TreeGrafter"/>
</dbReference>
<comment type="caution">
    <text evidence="4">The sequence shown here is derived from an EMBL/GenBank/DDBJ whole genome shotgun (WGS) entry which is preliminary data.</text>
</comment>
<comment type="similarity">
    <text evidence="2">Belongs to the HPF/YfiA ribosome-associated protein family. Long HPF subfamily.</text>
</comment>
<keyword evidence="2" id="KW-0963">Cytoplasm</keyword>
<dbReference type="InterPro" id="IPR038416">
    <property type="entry name" value="Ribosom_S30AE_C_sf"/>
</dbReference>
<dbReference type="NCBIfam" id="TIGR00741">
    <property type="entry name" value="yfiA"/>
    <property type="match status" value="1"/>
</dbReference>
<dbReference type="PANTHER" id="PTHR33231">
    <property type="entry name" value="30S RIBOSOMAL PROTEIN"/>
    <property type="match status" value="1"/>
</dbReference>
<protein>
    <recommendedName>
        <fullName evidence="2">Ribosome hibernation promoting factor</fullName>
        <shortName evidence="2">HPF</shortName>
    </recommendedName>
</protein>
<dbReference type="Gene3D" id="3.30.160.100">
    <property type="entry name" value="Ribosome hibernation promotion factor-like"/>
    <property type="match status" value="1"/>
</dbReference>
<comment type="subcellular location">
    <subcellularLocation>
        <location evidence="2">Cytoplasm</location>
    </subcellularLocation>
</comment>
<dbReference type="SUPFAM" id="SSF69754">
    <property type="entry name" value="Ribosome binding protein Y (YfiA homologue)"/>
    <property type="match status" value="1"/>
</dbReference>
<sequence length="178" mass="19949">MQVAVRGKNIEITKALREYVEKKLGKIEKFVDHPIKAQANLYVERGRHIIEVTADLNGWILRGEEATGDMYASIDLVADKLEKQVQRYRARLRRRGGAGAAPEAAVAGAEDQGVDAELDGKVVKVKRFPVKPVTVDEAILQMDLLSHDFFVFVNSDTGKVNVLYRRHDGDYGLLVPEY</sequence>
<organism evidence="4 5">
    <name type="scientific">Symbiobacterium thermophilum</name>
    <dbReference type="NCBI Taxonomy" id="2734"/>
    <lineage>
        <taxon>Bacteria</taxon>
        <taxon>Bacillati</taxon>
        <taxon>Bacillota</taxon>
        <taxon>Clostridia</taxon>
        <taxon>Eubacteriales</taxon>
        <taxon>Symbiobacteriaceae</taxon>
        <taxon>Symbiobacterium</taxon>
    </lineage>
</organism>
<keyword evidence="1 2" id="KW-0810">Translation regulation</keyword>
<proteinExistence type="inferred from homology"/>
<dbReference type="InterPro" id="IPR036567">
    <property type="entry name" value="RHF-like"/>
</dbReference>
<reference evidence="4" key="1">
    <citation type="submission" date="2017-11" db="EMBL/GenBank/DDBJ databases">
        <title>Three new genomes from thermophilic consortium.</title>
        <authorList>
            <person name="Quaggio R."/>
            <person name="Amgarten D."/>
            <person name="Setubal J.C."/>
        </authorList>
    </citation>
    <scope>NUCLEOTIDE SEQUENCE</scope>
    <source>
        <strain evidence="4">ZCTH01-B2</strain>
    </source>
</reference>
<dbReference type="Pfam" id="PF02482">
    <property type="entry name" value="Ribosomal_S30AE"/>
    <property type="match status" value="1"/>
</dbReference>
<dbReference type="InterPro" id="IPR032528">
    <property type="entry name" value="Ribosom_S30AE_C"/>
</dbReference>
<evidence type="ECO:0000313" key="4">
    <source>
        <dbReference type="EMBL" id="MBY6276271.1"/>
    </source>
</evidence>
<dbReference type="HAMAP" id="MF_00839">
    <property type="entry name" value="HPF"/>
    <property type="match status" value="1"/>
</dbReference>
<dbReference type="PANTHER" id="PTHR33231:SF1">
    <property type="entry name" value="30S RIBOSOMAL PROTEIN"/>
    <property type="match status" value="1"/>
</dbReference>
<dbReference type="Gene3D" id="3.30.505.50">
    <property type="entry name" value="Sigma 54 modulation/S30EA ribosomal protein, C-terminal domain"/>
    <property type="match status" value="1"/>
</dbReference>
<dbReference type="GO" id="GO:0043024">
    <property type="term" value="F:ribosomal small subunit binding"/>
    <property type="evidence" value="ECO:0007669"/>
    <property type="project" value="TreeGrafter"/>
</dbReference>
<evidence type="ECO:0000256" key="2">
    <source>
        <dbReference type="HAMAP-Rule" id="MF_00839"/>
    </source>
</evidence>
<gene>
    <name evidence="4" type="primary">raiA</name>
    <name evidence="2" type="synonym">hpf</name>
    <name evidence="4" type="ORF">CWE10_08620</name>
</gene>
<dbReference type="RefSeq" id="WP_273379272.1">
    <property type="nucleotide sequence ID" value="NZ_PIUK01000069.1"/>
</dbReference>
<dbReference type="AlphaFoldDB" id="A0A953I3E2"/>
<comment type="subunit">
    <text evidence="2">Interacts with 100S ribosomes.</text>
</comment>
<comment type="function">
    <text evidence="2">Required for dimerization of active 70S ribosomes into 100S ribosomes in stationary phase; 100S ribosomes are translationally inactive and sometimes present during exponential growth.</text>
</comment>
<evidence type="ECO:0000256" key="1">
    <source>
        <dbReference type="ARBA" id="ARBA00022845"/>
    </source>
</evidence>
<dbReference type="Proteomes" id="UP000732377">
    <property type="component" value="Unassembled WGS sequence"/>
</dbReference>
<dbReference type="EMBL" id="PIUK01000069">
    <property type="protein sequence ID" value="MBY6276271.1"/>
    <property type="molecule type" value="Genomic_DNA"/>
</dbReference>
<accession>A0A953I3E2</accession>
<name>A0A953I3E2_SYMTR</name>
<evidence type="ECO:0000259" key="3">
    <source>
        <dbReference type="Pfam" id="PF16321"/>
    </source>
</evidence>
<dbReference type="Pfam" id="PF16321">
    <property type="entry name" value="Ribosom_S30AE_C"/>
    <property type="match status" value="1"/>
</dbReference>